<evidence type="ECO:0000313" key="1">
    <source>
        <dbReference type="EMBL" id="OAI29404.1"/>
    </source>
</evidence>
<name>A0A291ILD8_9GAMM</name>
<protein>
    <submittedName>
        <fullName evidence="1">Uncharacterized protein</fullName>
    </submittedName>
</protein>
<comment type="caution">
    <text evidence="1">The sequence shown here is derived from an EMBL/GenBank/DDBJ whole genome shotgun (WGS) entry which is preliminary data.</text>
</comment>
<sequence>MAIFLKHSPGAGAAGTSANAPSGHKLLRTKLVALAVLAWSVLPALSTSAEKQQRTGKARVRNLPDIEATPSGQTAFDQEFNLDSAAGISNTSFDYGAGAGWNIGISLLNAQLYSGLGTASAFQPDLLINLEKHWLFGDSQLIAGNQSGAGILPQAAVFMHYAYLDAQQHLDAWDIDIDIGSYYANAALAGQRSVGAHVNLEIPVADNLRLNADYLTGHNSVGAATFKLIYPLPQHWQIAAGVQIPNLPGNGEYIALCGFYWRQ</sequence>
<organism evidence="1 2">
    <name type="scientific">Methylomonas koyamae</name>
    <dbReference type="NCBI Taxonomy" id="702114"/>
    <lineage>
        <taxon>Bacteria</taxon>
        <taxon>Pseudomonadati</taxon>
        <taxon>Pseudomonadota</taxon>
        <taxon>Gammaproteobacteria</taxon>
        <taxon>Methylococcales</taxon>
        <taxon>Methylococcaceae</taxon>
        <taxon>Methylomonas</taxon>
    </lineage>
</organism>
<dbReference type="AlphaFoldDB" id="A0A291ILD8"/>
<dbReference type="KEGG" id="mko:MKLM6_2870"/>
<keyword evidence="2" id="KW-1185">Reference proteome</keyword>
<gene>
    <name evidence="1" type="ORF">A1356_04730</name>
</gene>
<dbReference type="Proteomes" id="UP000077734">
    <property type="component" value="Unassembled WGS sequence"/>
</dbReference>
<evidence type="ECO:0000313" key="2">
    <source>
        <dbReference type="Proteomes" id="UP000077734"/>
    </source>
</evidence>
<proteinExistence type="predicted"/>
<accession>A0A291ILD8</accession>
<dbReference type="EMBL" id="LUUL01000045">
    <property type="protein sequence ID" value="OAI29404.1"/>
    <property type="molecule type" value="Genomic_DNA"/>
</dbReference>
<reference evidence="1 2" key="1">
    <citation type="submission" date="2016-03" db="EMBL/GenBank/DDBJ databases">
        <authorList>
            <person name="Heylen K."/>
            <person name="De Vos P."/>
            <person name="Vekeman B."/>
        </authorList>
    </citation>
    <scope>NUCLEOTIDE SEQUENCE [LARGE SCALE GENOMIC DNA]</scope>
    <source>
        <strain evidence="1 2">R-49807</strain>
    </source>
</reference>
<dbReference type="RefSeq" id="WP_064024909.1">
    <property type="nucleotide sequence ID" value="NZ_CP023669.1"/>
</dbReference>